<dbReference type="Gene3D" id="1.20.1280.50">
    <property type="match status" value="1"/>
</dbReference>
<keyword evidence="2" id="KW-0808">Transferase</keyword>
<keyword evidence="4" id="KW-0819">tRNA processing</keyword>
<dbReference type="SMART" id="SM01144">
    <property type="entry name" value="DTW"/>
    <property type="match status" value="1"/>
</dbReference>
<feature type="compositionally biased region" description="Basic residues" evidence="7">
    <location>
        <begin position="75"/>
        <end position="89"/>
    </location>
</feature>
<feature type="compositionally biased region" description="Polar residues" evidence="7">
    <location>
        <begin position="156"/>
        <end position="168"/>
    </location>
</feature>
<dbReference type="Pfam" id="PF03942">
    <property type="entry name" value="DTW"/>
    <property type="match status" value="1"/>
</dbReference>
<evidence type="ECO:0000256" key="4">
    <source>
        <dbReference type="ARBA" id="ARBA00022694"/>
    </source>
</evidence>
<dbReference type="PANTHER" id="PTHR21392">
    <property type="entry name" value="TRNA-URIDINE AMINOCARBOXYPROPYLTRANSFERASE 2"/>
    <property type="match status" value="1"/>
</dbReference>
<dbReference type="InterPro" id="IPR005636">
    <property type="entry name" value="DTW"/>
</dbReference>
<dbReference type="AlphaFoldDB" id="A0A197JJJ4"/>
<evidence type="ECO:0000259" key="8">
    <source>
        <dbReference type="SMART" id="SM01144"/>
    </source>
</evidence>
<sequence>MQTSPNTTTTRNAMAQSSVKLTDLSDQILLRIFSFIATTTEHELTTDVTPSEQDPSHQNQSASTFDSATTELHKPATKKKNAQKKKKNRVAGLGARTLCRLCCCSQRLNHLASADQLWQGLTLARFPDRHWPTTDQKNLDMIRVRREHQLKLLIPSASSPSHQGSTAQGEEMNDATDQQQDQESGDRDEEGQNKKQKRTKFYSRFEQRAHRRKFASLDPELRYTPLAWTNTFWTWKRTFFGNCRFVESKDVSTPNRIDHAVHRNNQDEAREECGRCWRPVRSCICSALTTQLYCNCRVRIMILQHPRCQVSIGTIRILKTTFKYCQIVIGKDFKAGRSLELDQALDDPNCTPLLLYPSHAAVDIKTMVSLDSSNLPPSTRYFCQGCTHPHESTSIETVSKDQDQSNNNNETPSPYPYKLIIALDGSWSHAKIMYRCNPRLQQLTQIKFPNPPQSIYHELKPEPKVTYTSTAEAVSQAVALLGWPADAASESSANSAMSDAQLLHEDIIRPLRKMIEIQDTIQGQQKDQQDIDSEAS</sequence>
<name>A0A197JJJ4_9FUNG</name>
<evidence type="ECO:0000256" key="2">
    <source>
        <dbReference type="ARBA" id="ARBA00022679"/>
    </source>
</evidence>
<feature type="compositionally biased region" description="Basic and acidic residues" evidence="7">
    <location>
        <begin position="393"/>
        <end position="403"/>
    </location>
</feature>
<feature type="region of interest" description="Disordered" evidence="7">
    <location>
        <begin position="44"/>
        <end position="90"/>
    </location>
</feature>
<dbReference type="Proteomes" id="UP000078512">
    <property type="component" value="Unassembled WGS sequence"/>
</dbReference>
<gene>
    <name evidence="9" type="ORF">K457DRAFT_23159</name>
</gene>
<dbReference type="OrthoDB" id="408541at2759"/>
<comment type="similarity">
    <text evidence="5">Belongs to the TDD superfamily. DTWD2 family.</text>
</comment>
<organism evidence="9 10">
    <name type="scientific">Linnemannia elongata AG-77</name>
    <dbReference type="NCBI Taxonomy" id="1314771"/>
    <lineage>
        <taxon>Eukaryota</taxon>
        <taxon>Fungi</taxon>
        <taxon>Fungi incertae sedis</taxon>
        <taxon>Mucoromycota</taxon>
        <taxon>Mortierellomycotina</taxon>
        <taxon>Mortierellomycetes</taxon>
        <taxon>Mortierellales</taxon>
        <taxon>Mortierellaceae</taxon>
        <taxon>Linnemannia</taxon>
    </lineage>
</organism>
<reference evidence="9 10" key="1">
    <citation type="submission" date="2016-05" db="EMBL/GenBank/DDBJ databases">
        <title>Genome sequencing reveals origins of a unique bacterial endosymbiosis in the earliest lineages of terrestrial Fungi.</title>
        <authorList>
            <consortium name="DOE Joint Genome Institute"/>
            <person name="Uehling J."/>
            <person name="Gryganskyi A."/>
            <person name="Hameed K."/>
            <person name="Tschaplinski T."/>
            <person name="Misztal P."/>
            <person name="Wu S."/>
            <person name="Desiro A."/>
            <person name="Vande Pol N."/>
            <person name="Du Z.-Y."/>
            <person name="Zienkiewicz A."/>
            <person name="Zienkiewicz K."/>
            <person name="Morin E."/>
            <person name="Tisserant E."/>
            <person name="Splivallo R."/>
            <person name="Hainaut M."/>
            <person name="Henrissat B."/>
            <person name="Ohm R."/>
            <person name="Kuo A."/>
            <person name="Yan J."/>
            <person name="Lipzen A."/>
            <person name="Nolan M."/>
            <person name="Labutti K."/>
            <person name="Barry K."/>
            <person name="Goldstein A."/>
            <person name="Labbe J."/>
            <person name="Schadt C."/>
            <person name="Tuskan G."/>
            <person name="Grigoriev I."/>
            <person name="Martin F."/>
            <person name="Vilgalys R."/>
            <person name="Bonito G."/>
        </authorList>
    </citation>
    <scope>NUCLEOTIDE SEQUENCE [LARGE SCALE GENOMIC DNA]</scope>
    <source>
        <strain evidence="9 10">AG-77</strain>
    </source>
</reference>
<dbReference type="EMBL" id="KV442079">
    <property type="protein sequence ID" value="OAQ25377.1"/>
    <property type="molecule type" value="Genomic_DNA"/>
</dbReference>
<proteinExistence type="inferred from homology"/>
<dbReference type="InterPro" id="IPR039262">
    <property type="entry name" value="DTWD2/TAPT"/>
</dbReference>
<dbReference type="EC" id="2.5.1.25" evidence="1"/>
<feature type="region of interest" description="Disordered" evidence="7">
    <location>
        <begin position="153"/>
        <end position="202"/>
    </location>
</feature>
<evidence type="ECO:0000256" key="3">
    <source>
        <dbReference type="ARBA" id="ARBA00022691"/>
    </source>
</evidence>
<protein>
    <recommendedName>
        <fullName evidence="1">tRNA-uridine aminocarboxypropyltransferase</fullName>
        <ecNumber evidence="1">2.5.1.25</ecNumber>
    </recommendedName>
</protein>
<comment type="catalytic activity">
    <reaction evidence="6">
        <text>a uridine in tRNA + S-adenosyl-L-methionine = a 3-[(3S)-3-amino-3-carboxypropyl]uridine in tRNA + S-methyl-5'-thioadenosine + H(+)</text>
        <dbReference type="Rhea" id="RHEA:62432"/>
        <dbReference type="Rhea" id="RHEA-COMP:13339"/>
        <dbReference type="Rhea" id="RHEA-COMP:16092"/>
        <dbReference type="ChEBI" id="CHEBI:15378"/>
        <dbReference type="ChEBI" id="CHEBI:17509"/>
        <dbReference type="ChEBI" id="CHEBI:59789"/>
        <dbReference type="ChEBI" id="CHEBI:65315"/>
        <dbReference type="ChEBI" id="CHEBI:82930"/>
        <dbReference type="EC" id="2.5.1.25"/>
    </reaction>
</comment>
<dbReference type="STRING" id="1314771.A0A197JJJ4"/>
<dbReference type="PANTHER" id="PTHR21392:SF0">
    <property type="entry name" value="TRNA-URIDINE AMINOCARBOXYPROPYLTRANSFERASE 2"/>
    <property type="match status" value="1"/>
</dbReference>
<feature type="compositionally biased region" description="Polar residues" evidence="7">
    <location>
        <begin position="50"/>
        <end position="70"/>
    </location>
</feature>
<feature type="domain" description="DTW" evidence="8">
    <location>
        <begin position="269"/>
        <end position="523"/>
    </location>
</feature>
<evidence type="ECO:0000313" key="9">
    <source>
        <dbReference type="EMBL" id="OAQ25377.1"/>
    </source>
</evidence>
<dbReference type="GO" id="GO:0008033">
    <property type="term" value="P:tRNA processing"/>
    <property type="evidence" value="ECO:0007669"/>
    <property type="project" value="UniProtKB-KW"/>
</dbReference>
<dbReference type="GO" id="GO:0016432">
    <property type="term" value="F:tRNA-uridine aminocarboxypropyltransferase activity"/>
    <property type="evidence" value="ECO:0007669"/>
    <property type="project" value="UniProtKB-EC"/>
</dbReference>
<accession>A0A197JJJ4</accession>
<evidence type="ECO:0000256" key="7">
    <source>
        <dbReference type="SAM" id="MobiDB-lite"/>
    </source>
</evidence>
<evidence type="ECO:0000256" key="1">
    <source>
        <dbReference type="ARBA" id="ARBA00012386"/>
    </source>
</evidence>
<evidence type="ECO:0000313" key="10">
    <source>
        <dbReference type="Proteomes" id="UP000078512"/>
    </source>
</evidence>
<evidence type="ECO:0000256" key="5">
    <source>
        <dbReference type="ARBA" id="ARBA00034489"/>
    </source>
</evidence>
<evidence type="ECO:0000256" key="6">
    <source>
        <dbReference type="ARBA" id="ARBA00048718"/>
    </source>
</evidence>
<keyword evidence="3" id="KW-0949">S-adenosyl-L-methionine</keyword>
<dbReference type="InterPro" id="IPR036047">
    <property type="entry name" value="F-box-like_dom_sf"/>
</dbReference>
<feature type="region of interest" description="Disordered" evidence="7">
    <location>
        <begin position="393"/>
        <end position="412"/>
    </location>
</feature>
<keyword evidence="10" id="KW-1185">Reference proteome</keyword>
<dbReference type="SUPFAM" id="SSF81383">
    <property type="entry name" value="F-box domain"/>
    <property type="match status" value="1"/>
</dbReference>